<keyword evidence="2" id="KW-0175">Coiled coil</keyword>
<proteinExistence type="inferred from homology"/>
<dbReference type="PANTHER" id="PTHR30469">
    <property type="entry name" value="MULTIDRUG RESISTANCE PROTEIN MDTA"/>
    <property type="match status" value="1"/>
</dbReference>
<organism evidence="7 8">
    <name type="scientific">Phaeodactylibacter luteus</name>
    <dbReference type="NCBI Taxonomy" id="1564516"/>
    <lineage>
        <taxon>Bacteria</taxon>
        <taxon>Pseudomonadati</taxon>
        <taxon>Bacteroidota</taxon>
        <taxon>Saprospiria</taxon>
        <taxon>Saprospirales</taxon>
        <taxon>Haliscomenobacteraceae</taxon>
        <taxon>Phaeodactylibacter</taxon>
    </lineage>
</organism>
<sequence length="420" mass="45173">MLSGRLRHSPNLRPCRRVTICIYLQFALGLPTWEKRSEAPLLVSLLPIDYLNACFTMTKKSTRALALLGAAAVIAAAILLQGRFTGQDEPAPKKETTAAPAGAAPADILPVEAMIARAAPLRDAIAVNGSTVPNEEVAITAEVPGKITRILFREGEYCKKGQVLLELDKDELQAERERLVVQRNLNGKIAERLQALYEKEGVSLQDYEVAAAEVEKVEADIALVDAQLEKRVVRAPFAGKLGLRMVSEGSYLSPGTAVVSLVSTNPIKLEFDVPEKYSTAVKPGSKIEFRLDGVEEAFTATVQAREPNINAATRTLRYKASAPNADGAILPGAFANVQVELASFDGAITVPTEAIIPEINEKKVMVARNGAATPVVVKTGIRRERDIQITEGLEPGDTVITSGILQLKPGTPITITKINP</sequence>
<evidence type="ECO:0000256" key="3">
    <source>
        <dbReference type="SAM" id="Phobius"/>
    </source>
</evidence>
<dbReference type="Gene3D" id="2.40.420.20">
    <property type="match status" value="1"/>
</dbReference>
<dbReference type="InterPro" id="IPR006143">
    <property type="entry name" value="RND_pump_MFP"/>
</dbReference>
<accession>A0A5C6S2T9</accession>
<dbReference type="InterPro" id="IPR058792">
    <property type="entry name" value="Beta-barrel_RND_2"/>
</dbReference>
<dbReference type="GO" id="GO:1990961">
    <property type="term" value="P:xenobiotic detoxification by transmembrane export across the plasma membrane"/>
    <property type="evidence" value="ECO:0007669"/>
    <property type="project" value="InterPro"/>
</dbReference>
<dbReference type="SUPFAM" id="SSF111369">
    <property type="entry name" value="HlyD-like secretion proteins"/>
    <property type="match status" value="1"/>
</dbReference>
<feature type="transmembrane region" description="Helical" evidence="3">
    <location>
        <begin position="65"/>
        <end position="84"/>
    </location>
</feature>
<feature type="domain" description="YknX-like C-terminal permuted SH3-like" evidence="6">
    <location>
        <begin position="347"/>
        <end position="414"/>
    </location>
</feature>
<dbReference type="Pfam" id="PF25989">
    <property type="entry name" value="YknX_C"/>
    <property type="match status" value="1"/>
</dbReference>
<evidence type="ECO:0000313" key="8">
    <source>
        <dbReference type="Proteomes" id="UP000321580"/>
    </source>
</evidence>
<dbReference type="Proteomes" id="UP000321580">
    <property type="component" value="Unassembled WGS sequence"/>
</dbReference>
<feature type="domain" description="CusB-like beta-barrel" evidence="5">
    <location>
        <begin position="269"/>
        <end position="340"/>
    </location>
</feature>
<gene>
    <name evidence="7" type="ORF">FRY97_03550</name>
</gene>
<dbReference type="Pfam" id="PF25917">
    <property type="entry name" value="BSH_RND"/>
    <property type="match status" value="1"/>
</dbReference>
<dbReference type="GO" id="GO:0030313">
    <property type="term" value="C:cell envelope"/>
    <property type="evidence" value="ECO:0007669"/>
    <property type="project" value="UniProtKB-SubCell"/>
</dbReference>
<dbReference type="PANTHER" id="PTHR30469:SF36">
    <property type="entry name" value="BLL3903 PROTEIN"/>
    <property type="match status" value="1"/>
</dbReference>
<dbReference type="EMBL" id="VOOR01000005">
    <property type="protein sequence ID" value="TXB67932.1"/>
    <property type="molecule type" value="Genomic_DNA"/>
</dbReference>
<dbReference type="NCBIfam" id="TIGR01730">
    <property type="entry name" value="RND_mfp"/>
    <property type="match status" value="1"/>
</dbReference>
<dbReference type="AlphaFoldDB" id="A0A5C6S2T9"/>
<dbReference type="Gene3D" id="2.40.30.170">
    <property type="match status" value="1"/>
</dbReference>
<evidence type="ECO:0000313" key="7">
    <source>
        <dbReference type="EMBL" id="TXB67932.1"/>
    </source>
</evidence>
<dbReference type="Gene3D" id="2.40.50.100">
    <property type="match status" value="1"/>
</dbReference>
<dbReference type="InterPro" id="IPR058637">
    <property type="entry name" value="YknX-like_C"/>
</dbReference>
<dbReference type="Pfam" id="PF25954">
    <property type="entry name" value="Beta-barrel_RND_2"/>
    <property type="match status" value="1"/>
</dbReference>
<keyword evidence="3" id="KW-0472">Membrane</keyword>
<evidence type="ECO:0000256" key="1">
    <source>
        <dbReference type="ARBA" id="ARBA00009477"/>
    </source>
</evidence>
<reference evidence="7 8" key="1">
    <citation type="submission" date="2019-08" db="EMBL/GenBank/DDBJ databases">
        <title>Genome of Phaeodactylibacter luteus.</title>
        <authorList>
            <person name="Bowman J.P."/>
        </authorList>
    </citation>
    <scope>NUCLEOTIDE SEQUENCE [LARGE SCALE GENOMIC DNA]</scope>
    <source>
        <strain evidence="7 8">KCTC 42180</strain>
    </source>
</reference>
<dbReference type="GO" id="GO:1990195">
    <property type="term" value="C:macrolide transmembrane transporter complex"/>
    <property type="evidence" value="ECO:0007669"/>
    <property type="project" value="InterPro"/>
</dbReference>
<name>A0A5C6S2T9_9BACT</name>
<evidence type="ECO:0000259" key="4">
    <source>
        <dbReference type="Pfam" id="PF25917"/>
    </source>
</evidence>
<keyword evidence="8" id="KW-1185">Reference proteome</keyword>
<evidence type="ECO:0000259" key="5">
    <source>
        <dbReference type="Pfam" id="PF25954"/>
    </source>
</evidence>
<comment type="caution">
    <text evidence="7">The sequence shown here is derived from an EMBL/GenBank/DDBJ whole genome shotgun (WGS) entry which is preliminary data.</text>
</comment>
<feature type="domain" description="Multidrug resistance protein MdtA-like barrel-sandwich hybrid" evidence="4">
    <location>
        <begin position="136"/>
        <end position="260"/>
    </location>
</feature>
<dbReference type="InterPro" id="IPR030190">
    <property type="entry name" value="MacA_alpha-hairpin_sf"/>
</dbReference>
<dbReference type="GO" id="GO:0019898">
    <property type="term" value="C:extrinsic component of membrane"/>
    <property type="evidence" value="ECO:0007669"/>
    <property type="project" value="InterPro"/>
</dbReference>
<evidence type="ECO:0000256" key="2">
    <source>
        <dbReference type="ARBA" id="ARBA00023054"/>
    </source>
</evidence>
<dbReference type="Gene3D" id="6.10.140.1990">
    <property type="match status" value="1"/>
</dbReference>
<comment type="similarity">
    <text evidence="1">Belongs to the membrane fusion protein (MFP) (TC 8.A.1) family.</text>
</comment>
<evidence type="ECO:0000259" key="6">
    <source>
        <dbReference type="Pfam" id="PF25989"/>
    </source>
</evidence>
<dbReference type="OrthoDB" id="9806939at2"/>
<keyword evidence="3" id="KW-0812">Transmembrane</keyword>
<dbReference type="GO" id="GO:0015562">
    <property type="term" value="F:efflux transmembrane transporter activity"/>
    <property type="evidence" value="ECO:0007669"/>
    <property type="project" value="TreeGrafter"/>
</dbReference>
<dbReference type="InterPro" id="IPR058625">
    <property type="entry name" value="MdtA-like_BSH"/>
</dbReference>
<protein>
    <submittedName>
        <fullName evidence="7">Efflux RND transporter periplasmic adaptor subunit</fullName>
    </submittedName>
</protein>
<dbReference type="GO" id="GO:1990281">
    <property type="term" value="C:efflux pump complex"/>
    <property type="evidence" value="ECO:0007669"/>
    <property type="project" value="TreeGrafter"/>
</dbReference>
<keyword evidence="3" id="KW-1133">Transmembrane helix</keyword>